<gene>
    <name evidence="1" type="ORF">V1517DRAFT_265644</name>
</gene>
<evidence type="ECO:0000313" key="2">
    <source>
        <dbReference type="Proteomes" id="UP001489719"/>
    </source>
</evidence>
<keyword evidence="2" id="KW-1185">Reference proteome</keyword>
<evidence type="ECO:0000313" key="1">
    <source>
        <dbReference type="EMBL" id="KAK9319761.1"/>
    </source>
</evidence>
<name>A0ACC3TG55_9ASCO</name>
<reference evidence="2" key="1">
    <citation type="journal article" date="2024" name="Front. Bioeng. Biotechnol.">
        <title>Genome-scale model development and genomic sequencing of the oleaginous clade Lipomyces.</title>
        <authorList>
            <person name="Czajka J.J."/>
            <person name="Han Y."/>
            <person name="Kim J."/>
            <person name="Mondo S.J."/>
            <person name="Hofstad B.A."/>
            <person name="Robles A."/>
            <person name="Haridas S."/>
            <person name="Riley R."/>
            <person name="LaButti K."/>
            <person name="Pangilinan J."/>
            <person name="Andreopoulos W."/>
            <person name="Lipzen A."/>
            <person name="Yan J."/>
            <person name="Wang M."/>
            <person name="Ng V."/>
            <person name="Grigoriev I.V."/>
            <person name="Spatafora J.W."/>
            <person name="Magnuson J.K."/>
            <person name="Baker S.E."/>
            <person name="Pomraning K.R."/>
        </authorList>
    </citation>
    <scope>NUCLEOTIDE SEQUENCE [LARGE SCALE GENOMIC DNA]</scope>
    <source>
        <strain evidence="2">CBS 10300</strain>
    </source>
</reference>
<protein>
    <submittedName>
        <fullName evidence="1">Uncharacterized protein</fullName>
    </submittedName>
</protein>
<organism evidence="1 2">
    <name type="scientific">Lipomyces orientalis</name>
    <dbReference type="NCBI Taxonomy" id="1233043"/>
    <lineage>
        <taxon>Eukaryota</taxon>
        <taxon>Fungi</taxon>
        <taxon>Dikarya</taxon>
        <taxon>Ascomycota</taxon>
        <taxon>Saccharomycotina</taxon>
        <taxon>Lipomycetes</taxon>
        <taxon>Lipomycetales</taxon>
        <taxon>Lipomycetaceae</taxon>
        <taxon>Lipomyces</taxon>
    </lineage>
</organism>
<proteinExistence type="predicted"/>
<dbReference type="EMBL" id="MU970164">
    <property type="protein sequence ID" value="KAK9319761.1"/>
    <property type="molecule type" value="Genomic_DNA"/>
</dbReference>
<comment type="caution">
    <text evidence="1">The sequence shown here is derived from an EMBL/GenBank/DDBJ whole genome shotgun (WGS) entry which is preliminary data.</text>
</comment>
<sequence length="422" mass="47184">MIVLSQLPAVSPPSAKSKASLPSPRRHKSAVSGTMTTPAKCVKKVPRSRNGCWTCRNRKVKCDEAQPKCKPCARLGIVCDYTRRLNYKDDTPRVLRKLAKVTDTAGCPVYDSTATPIFSPYHPHHWREYEEKHDNGFVVLCVSDYADHISSFPDSGCRNARGYGLEYRDSDGSDDDDMDDDDDEDSEEYSVKSSCDTHKPFRAHSDFKMAKITENSQLMDLQVQPTPGDLEELNFANSSGVKTAPCSPQRPPQPTLVMSDFNVSGIHFHAQRHGSSSLFEGESADWCYNRSPQDQQYSLQSGNSHHVITPTPLSSCSSQSWPTSSAPVPYHLDATISITTEPAENVVLDMTVVHTPQIAYWDHHQPYQLHHYRTQALDQAHYDQFRSESEAGLVADDGSGMLCPPVHFRLIDKDDTNLRGYC</sequence>
<accession>A0ACC3TG55</accession>
<dbReference type="Proteomes" id="UP001489719">
    <property type="component" value="Unassembled WGS sequence"/>
</dbReference>